<accession>A0A0D6MCT8</accession>
<keyword evidence="9" id="KW-1185">Reference proteome</keyword>
<dbReference type="PANTHER" id="PTHR21229">
    <property type="entry name" value="LUNG SEVEN TRANSMEMBRANE RECEPTOR"/>
    <property type="match status" value="1"/>
</dbReference>
<keyword evidence="2 6" id="KW-0812">Transmembrane</keyword>
<keyword evidence="4 6" id="KW-1133">Transmembrane helix</keyword>
<evidence type="ECO:0000313" key="8">
    <source>
        <dbReference type="EMBL" id="EPB79487.1"/>
    </source>
</evidence>
<dbReference type="Pfam" id="PF06814">
    <property type="entry name" value="GOST_TM"/>
    <property type="match status" value="1"/>
</dbReference>
<comment type="subcellular location">
    <subcellularLocation>
        <location evidence="1">Membrane</location>
        <topology evidence="1">Multi-pass membrane protein</topology>
    </subcellularLocation>
</comment>
<proteinExistence type="predicted"/>
<dbReference type="GO" id="GO:0005794">
    <property type="term" value="C:Golgi apparatus"/>
    <property type="evidence" value="ECO:0007669"/>
    <property type="project" value="TreeGrafter"/>
</dbReference>
<dbReference type="InterPro" id="IPR053937">
    <property type="entry name" value="GOST_TM"/>
</dbReference>
<keyword evidence="3" id="KW-0732">Signal</keyword>
<evidence type="ECO:0000256" key="3">
    <source>
        <dbReference type="ARBA" id="ARBA00022729"/>
    </source>
</evidence>
<dbReference type="EMBL" id="KE124793">
    <property type="protein sequence ID" value="EPB79487.1"/>
    <property type="molecule type" value="Genomic_DNA"/>
</dbReference>
<dbReference type="Proteomes" id="UP000054495">
    <property type="component" value="Unassembled WGS sequence"/>
</dbReference>
<dbReference type="GO" id="GO:0016020">
    <property type="term" value="C:membrane"/>
    <property type="evidence" value="ECO:0007669"/>
    <property type="project" value="UniProtKB-SubCell"/>
</dbReference>
<dbReference type="GO" id="GO:0005829">
    <property type="term" value="C:cytosol"/>
    <property type="evidence" value="ECO:0007669"/>
    <property type="project" value="GOC"/>
</dbReference>
<name>A0A0D6MCT8_9BILA</name>
<keyword evidence="8" id="KW-0675">Receptor</keyword>
<dbReference type="InterPro" id="IPR009637">
    <property type="entry name" value="GPR107/GPR108-like"/>
</dbReference>
<dbReference type="AlphaFoldDB" id="A0A0D6MCT8"/>
<evidence type="ECO:0000256" key="6">
    <source>
        <dbReference type="SAM" id="Phobius"/>
    </source>
</evidence>
<evidence type="ECO:0000256" key="5">
    <source>
        <dbReference type="ARBA" id="ARBA00023136"/>
    </source>
</evidence>
<evidence type="ECO:0000259" key="7">
    <source>
        <dbReference type="Pfam" id="PF06814"/>
    </source>
</evidence>
<reference evidence="8 9" key="1">
    <citation type="submission" date="2013-05" db="EMBL/GenBank/DDBJ databases">
        <title>Draft genome of the parasitic nematode Anyclostoma ceylanicum.</title>
        <authorList>
            <person name="Mitreva M."/>
        </authorList>
    </citation>
    <scope>NUCLEOTIDE SEQUENCE [LARGE SCALE GENOMIC DNA]</scope>
</reference>
<sequence>MEKVTVTTMKVSKGYFYQKKKGEELENPHLNKMMARIWLILLLVRIASPNLLSAGILSETVPLRPKNYQMIGFAQSALNQTEVEIRLTCVEESVDMVFQVQYALRSSPCDKEFFDAKRADNLRKLLTFYFSDPDHIPDAYSYDKMVYYKSSPQNFSCKDSHGSIIFTEPQPHPMVVKNVSGLIPFRDKRSEPVISTSLSSWNPAQTVPADGIYFLVMKIIGISYPPDSPTDEHNVTVTVKWKQPHGFLRAVIILGMIEKAFFLAEYSTMNSSGRSVEGVLELAELVSCAKRTMSRVLVIIVSVGYGVVKPRLGNTLSQVAGVGLVYFVFCAIEGLARVSKFVRYGRSWLFTCSVALQSIETVIIDQEAIND</sequence>
<feature type="domain" description="GOST seven transmembrane" evidence="7">
    <location>
        <begin position="245"/>
        <end position="343"/>
    </location>
</feature>
<dbReference type="PANTHER" id="PTHR21229:SF1">
    <property type="entry name" value="GH17801P"/>
    <property type="match status" value="1"/>
</dbReference>
<gene>
    <name evidence="8" type="ORF">ANCCEY_01424</name>
</gene>
<protein>
    <submittedName>
        <fullName evidence="8">Lung seven transmembrane receptor</fullName>
    </submittedName>
</protein>
<evidence type="ECO:0000256" key="2">
    <source>
        <dbReference type="ARBA" id="ARBA00022692"/>
    </source>
</evidence>
<keyword evidence="5 6" id="KW-0472">Membrane</keyword>
<evidence type="ECO:0000313" key="9">
    <source>
        <dbReference type="Proteomes" id="UP000054495"/>
    </source>
</evidence>
<feature type="transmembrane region" description="Helical" evidence="6">
    <location>
        <begin position="37"/>
        <end position="57"/>
    </location>
</feature>
<dbReference type="GO" id="GO:0042147">
    <property type="term" value="P:retrograde transport, endosome to Golgi"/>
    <property type="evidence" value="ECO:0007669"/>
    <property type="project" value="TreeGrafter"/>
</dbReference>
<organism evidence="8 9">
    <name type="scientific">Ancylostoma ceylanicum</name>
    <dbReference type="NCBI Taxonomy" id="53326"/>
    <lineage>
        <taxon>Eukaryota</taxon>
        <taxon>Metazoa</taxon>
        <taxon>Ecdysozoa</taxon>
        <taxon>Nematoda</taxon>
        <taxon>Chromadorea</taxon>
        <taxon>Rhabditida</taxon>
        <taxon>Rhabditina</taxon>
        <taxon>Rhabditomorpha</taxon>
        <taxon>Strongyloidea</taxon>
        <taxon>Ancylostomatidae</taxon>
        <taxon>Ancylostomatinae</taxon>
        <taxon>Ancylostoma</taxon>
    </lineage>
</organism>
<evidence type="ECO:0000256" key="1">
    <source>
        <dbReference type="ARBA" id="ARBA00004141"/>
    </source>
</evidence>
<evidence type="ECO:0000256" key="4">
    <source>
        <dbReference type="ARBA" id="ARBA00022989"/>
    </source>
</evidence>